<protein>
    <submittedName>
        <fullName evidence="3">DNA-binding transcriptional regulator, XRE-family HTH domain</fullName>
    </submittedName>
</protein>
<dbReference type="AlphaFoldDB" id="A0A1I1WI18"/>
<accession>A0A1I1WI18</accession>
<dbReference type="EMBL" id="FONA01000004">
    <property type="protein sequence ID" value="SFD94835.1"/>
    <property type="molecule type" value="Genomic_DNA"/>
</dbReference>
<dbReference type="SMART" id="SM00530">
    <property type="entry name" value="HTH_XRE"/>
    <property type="match status" value="1"/>
</dbReference>
<dbReference type="InterPro" id="IPR001387">
    <property type="entry name" value="Cro/C1-type_HTH"/>
</dbReference>
<dbReference type="Gene3D" id="1.10.260.40">
    <property type="entry name" value="lambda repressor-like DNA-binding domains"/>
    <property type="match status" value="1"/>
</dbReference>
<sequence length="158" mass="17998">MKDRLQKILKQEHLTPARFAELVGVQRSSVSHILSGRNNPSLEFLQKILASFEHINPDWLITGNGPYKRSDLFLDNTINDKNAESNGQIHFPVSEPVKDEKQSEYMRKKSGSVPSLKSDKPENGKFPVINSSDSKPRKKIIKTILIYDDNTFDIFFPA</sequence>
<gene>
    <name evidence="3" type="ORF">SAMN05444380_104116</name>
</gene>
<keyword evidence="4" id="KW-1185">Reference proteome</keyword>
<dbReference type="Pfam" id="PF01381">
    <property type="entry name" value="HTH_3"/>
    <property type="match status" value="1"/>
</dbReference>
<dbReference type="PROSITE" id="PS50943">
    <property type="entry name" value="HTH_CROC1"/>
    <property type="match status" value="1"/>
</dbReference>
<evidence type="ECO:0000313" key="3">
    <source>
        <dbReference type="EMBL" id="SFD94835.1"/>
    </source>
</evidence>
<reference evidence="3 4" key="1">
    <citation type="submission" date="2016-10" db="EMBL/GenBank/DDBJ databases">
        <authorList>
            <person name="de Groot N.N."/>
        </authorList>
    </citation>
    <scope>NUCLEOTIDE SEQUENCE [LARGE SCALE GENOMIC DNA]</scope>
    <source>
        <strain evidence="3 4">DSM 19012</strain>
    </source>
</reference>
<dbReference type="eggNOG" id="COG3093">
    <property type="taxonomic scope" value="Bacteria"/>
</dbReference>
<evidence type="ECO:0000256" key="1">
    <source>
        <dbReference type="SAM" id="MobiDB-lite"/>
    </source>
</evidence>
<evidence type="ECO:0000259" key="2">
    <source>
        <dbReference type="PROSITE" id="PS50943"/>
    </source>
</evidence>
<dbReference type="GO" id="GO:0003677">
    <property type="term" value="F:DNA binding"/>
    <property type="evidence" value="ECO:0007669"/>
    <property type="project" value="UniProtKB-KW"/>
</dbReference>
<dbReference type="InterPro" id="IPR010982">
    <property type="entry name" value="Lambda_DNA-bd_dom_sf"/>
</dbReference>
<feature type="compositionally biased region" description="Basic and acidic residues" evidence="1">
    <location>
        <begin position="96"/>
        <end position="107"/>
    </location>
</feature>
<dbReference type="OrthoDB" id="1034290at2"/>
<keyword evidence="3" id="KW-0238">DNA-binding</keyword>
<feature type="domain" description="HTH cro/C1-type" evidence="2">
    <location>
        <begin position="5"/>
        <end position="60"/>
    </location>
</feature>
<dbReference type="Proteomes" id="UP000181976">
    <property type="component" value="Unassembled WGS sequence"/>
</dbReference>
<dbReference type="CDD" id="cd00093">
    <property type="entry name" value="HTH_XRE"/>
    <property type="match status" value="1"/>
</dbReference>
<evidence type="ECO:0000313" key="4">
    <source>
        <dbReference type="Proteomes" id="UP000181976"/>
    </source>
</evidence>
<dbReference type="STRING" id="385682.SAMN05444380_104116"/>
<feature type="region of interest" description="Disordered" evidence="1">
    <location>
        <begin position="95"/>
        <end position="133"/>
    </location>
</feature>
<name>A0A1I1WI18_9BACT</name>
<organism evidence="3 4">
    <name type="scientific">Thermophagus xiamenensis</name>
    <dbReference type="NCBI Taxonomy" id="385682"/>
    <lineage>
        <taxon>Bacteria</taxon>
        <taxon>Pseudomonadati</taxon>
        <taxon>Bacteroidota</taxon>
        <taxon>Bacteroidia</taxon>
        <taxon>Marinilabiliales</taxon>
        <taxon>Marinilabiliaceae</taxon>
        <taxon>Thermophagus</taxon>
    </lineage>
</organism>
<dbReference type="InParanoid" id="A0A1I1WI18"/>
<dbReference type="SUPFAM" id="SSF47413">
    <property type="entry name" value="lambda repressor-like DNA-binding domains"/>
    <property type="match status" value="1"/>
</dbReference>
<dbReference type="RefSeq" id="WP_010528239.1">
    <property type="nucleotide sequence ID" value="NZ_AFSL01000074.1"/>
</dbReference>
<proteinExistence type="predicted"/>